<name>B9FYD9_ORYSJ</name>
<reference evidence="2" key="2">
    <citation type="submission" date="2008-12" db="EMBL/GenBank/DDBJ databases">
        <title>Improved gene annotation of the rice (Oryza sativa) genomes.</title>
        <authorList>
            <person name="Wang J."/>
            <person name="Li R."/>
            <person name="Fan W."/>
            <person name="Huang Q."/>
            <person name="Zhang J."/>
            <person name="Zhou Y."/>
            <person name="Hu Y."/>
            <person name="Zi S."/>
            <person name="Li J."/>
            <person name="Ni P."/>
            <person name="Zheng H."/>
            <person name="Zhang Y."/>
            <person name="Zhao M."/>
            <person name="Hao Q."/>
            <person name="McDermott J."/>
            <person name="Samudrala R."/>
            <person name="Kristiansen K."/>
            <person name="Wong G.K.-S."/>
        </authorList>
    </citation>
    <scope>NUCLEOTIDE SEQUENCE</scope>
</reference>
<gene>
    <name evidence="2" type="ORF">OsJ_28151</name>
</gene>
<feature type="compositionally biased region" description="Low complexity" evidence="1">
    <location>
        <begin position="71"/>
        <end position="87"/>
    </location>
</feature>
<feature type="compositionally biased region" description="Pro residues" evidence="1">
    <location>
        <begin position="19"/>
        <end position="28"/>
    </location>
</feature>
<evidence type="ECO:0000313" key="2">
    <source>
        <dbReference type="EMBL" id="EEE69090.1"/>
    </source>
</evidence>
<dbReference type="Proteomes" id="UP000007752">
    <property type="component" value="Chromosome 8"/>
</dbReference>
<accession>B9FYD9</accession>
<feature type="compositionally biased region" description="Pro residues" evidence="1">
    <location>
        <begin position="111"/>
        <end position="130"/>
    </location>
</feature>
<reference evidence="2" key="1">
    <citation type="journal article" date="2005" name="PLoS Biol.">
        <title>The genomes of Oryza sativa: a history of duplications.</title>
        <authorList>
            <person name="Yu J."/>
            <person name="Wang J."/>
            <person name="Lin W."/>
            <person name="Li S."/>
            <person name="Li H."/>
            <person name="Zhou J."/>
            <person name="Ni P."/>
            <person name="Dong W."/>
            <person name="Hu S."/>
            <person name="Zeng C."/>
            <person name="Zhang J."/>
            <person name="Zhang Y."/>
            <person name="Li R."/>
            <person name="Xu Z."/>
            <person name="Li S."/>
            <person name="Li X."/>
            <person name="Zheng H."/>
            <person name="Cong L."/>
            <person name="Lin L."/>
            <person name="Yin J."/>
            <person name="Geng J."/>
            <person name="Li G."/>
            <person name="Shi J."/>
            <person name="Liu J."/>
            <person name="Lv H."/>
            <person name="Li J."/>
            <person name="Wang J."/>
            <person name="Deng Y."/>
            <person name="Ran L."/>
            <person name="Shi X."/>
            <person name="Wang X."/>
            <person name="Wu Q."/>
            <person name="Li C."/>
            <person name="Ren X."/>
            <person name="Wang J."/>
            <person name="Wang X."/>
            <person name="Li D."/>
            <person name="Liu D."/>
            <person name="Zhang X."/>
            <person name="Ji Z."/>
            <person name="Zhao W."/>
            <person name="Sun Y."/>
            <person name="Zhang Z."/>
            <person name="Bao J."/>
            <person name="Han Y."/>
            <person name="Dong L."/>
            <person name="Ji J."/>
            <person name="Chen P."/>
            <person name="Wu S."/>
            <person name="Liu J."/>
            <person name="Xiao Y."/>
            <person name="Bu D."/>
            <person name="Tan J."/>
            <person name="Yang L."/>
            <person name="Ye C."/>
            <person name="Zhang J."/>
            <person name="Xu J."/>
            <person name="Zhou Y."/>
            <person name="Yu Y."/>
            <person name="Zhang B."/>
            <person name="Zhuang S."/>
            <person name="Wei H."/>
            <person name="Liu B."/>
            <person name="Lei M."/>
            <person name="Yu H."/>
            <person name="Li Y."/>
            <person name="Xu H."/>
            <person name="Wei S."/>
            <person name="He X."/>
            <person name="Fang L."/>
            <person name="Zhang Z."/>
            <person name="Zhang Y."/>
            <person name="Huang X."/>
            <person name="Su Z."/>
            <person name="Tong W."/>
            <person name="Li J."/>
            <person name="Tong Z."/>
            <person name="Li S."/>
            <person name="Ye J."/>
            <person name="Wang L."/>
            <person name="Fang L."/>
            <person name="Lei T."/>
            <person name="Chen C."/>
            <person name="Chen H."/>
            <person name="Xu Z."/>
            <person name="Li H."/>
            <person name="Huang H."/>
            <person name="Zhang F."/>
            <person name="Xu H."/>
            <person name="Li N."/>
            <person name="Zhao C."/>
            <person name="Li S."/>
            <person name="Dong L."/>
            <person name="Huang Y."/>
            <person name="Li L."/>
            <person name="Xi Y."/>
            <person name="Qi Q."/>
            <person name="Li W."/>
            <person name="Zhang B."/>
            <person name="Hu W."/>
            <person name="Zhang Y."/>
            <person name="Tian X."/>
            <person name="Jiao Y."/>
            <person name="Liang X."/>
            <person name="Jin J."/>
            <person name="Gao L."/>
            <person name="Zheng W."/>
            <person name="Hao B."/>
            <person name="Liu S."/>
            <person name="Wang W."/>
            <person name="Yuan L."/>
            <person name="Cao M."/>
            <person name="McDermott J."/>
            <person name="Samudrala R."/>
            <person name="Wang J."/>
            <person name="Wong G.K."/>
            <person name="Yang H."/>
        </authorList>
    </citation>
    <scope>NUCLEOTIDE SEQUENCE [LARGE SCALE GENOMIC DNA]</scope>
</reference>
<organism evidence="2">
    <name type="scientific">Oryza sativa subsp. japonica</name>
    <name type="common">Rice</name>
    <dbReference type="NCBI Taxonomy" id="39947"/>
    <lineage>
        <taxon>Eukaryota</taxon>
        <taxon>Viridiplantae</taxon>
        <taxon>Streptophyta</taxon>
        <taxon>Embryophyta</taxon>
        <taxon>Tracheophyta</taxon>
        <taxon>Spermatophyta</taxon>
        <taxon>Magnoliopsida</taxon>
        <taxon>Liliopsida</taxon>
        <taxon>Poales</taxon>
        <taxon>Poaceae</taxon>
        <taxon>BOP clade</taxon>
        <taxon>Oryzoideae</taxon>
        <taxon>Oryzeae</taxon>
        <taxon>Oryzinae</taxon>
        <taxon>Oryza</taxon>
        <taxon>Oryza sativa</taxon>
    </lineage>
</organism>
<feature type="compositionally biased region" description="Low complexity" evidence="1">
    <location>
        <begin position="33"/>
        <end position="51"/>
    </location>
</feature>
<dbReference type="EMBL" id="CM000145">
    <property type="protein sequence ID" value="EEE69090.1"/>
    <property type="molecule type" value="Genomic_DNA"/>
</dbReference>
<sequence length="176" mass="17763">MDDPGAADPGARPHHLSPGQPPVVPRSPTPLDLSSAAAAAAAASYRRLSPSLRPPAHPQARLPSPYPQIPSSSSAAAAGSSGHHARSLSQPLFFSLDSLPPLPYADLAAPPAIPPSPPSSSSDPPPPGLPPRKGGHPAVAERYPLRVLAPEPAPAASRAREAGGRHGGGGVQIGRR</sequence>
<feature type="region of interest" description="Disordered" evidence="1">
    <location>
        <begin position="104"/>
        <end position="176"/>
    </location>
</feature>
<feature type="compositionally biased region" description="Gly residues" evidence="1">
    <location>
        <begin position="165"/>
        <end position="176"/>
    </location>
</feature>
<evidence type="ECO:0000256" key="1">
    <source>
        <dbReference type="SAM" id="MobiDB-lite"/>
    </source>
</evidence>
<proteinExistence type="predicted"/>
<feature type="region of interest" description="Disordered" evidence="1">
    <location>
        <begin position="1"/>
        <end position="87"/>
    </location>
</feature>
<dbReference type="AlphaFoldDB" id="B9FYD9"/>
<protein>
    <submittedName>
        <fullName evidence="2">Uncharacterized protein</fullName>
    </submittedName>
</protein>